<dbReference type="InterPro" id="IPR016032">
    <property type="entry name" value="Sig_transdc_resp-reg_C-effctor"/>
</dbReference>
<gene>
    <name evidence="8" type="ORF">ABH943_007620</name>
</gene>
<evidence type="ECO:0000259" key="7">
    <source>
        <dbReference type="PROSITE" id="PS51755"/>
    </source>
</evidence>
<dbReference type="InterPro" id="IPR036388">
    <property type="entry name" value="WH-like_DNA-bd_sf"/>
</dbReference>
<proteinExistence type="predicted"/>
<dbReference type="PANTHER" id="PTHR48111">
    <property type="entry name" value="REGULATOR OF RPOS"/>
    <property type="match status" value="1"/>
</dbReference>
<dbReference type="InterPro" id="IPR039420">
    <property type="entry name" value="WalR-like"/>
</dbReference>
<evidence type="ECO:0000256" key="3">
    <source>
        <dbReference type="ARBA" id="ARBA00023125"/>
    </source>
</evidence>
<feature type="domain" description="Response regulatory" evidence="6">
    <location>
        <begin position="2"/>
        <end position="116"/>
    </location>
</feature>
<dbReference type="Gene3D" id="3.40.50.2300">
    <property type="match status" value="1"/>
</dbReference>
<dbReference type="Pfam" id="PF00486">
    <property type="entry name" value="Trans_reg_C"/>
    <property type="match status" value="1"/>
</dbReference>
<dbReference type="PROSITE" id="PS51755">
    <property type="entry name" value="OMPR_PHOB"/>
    <property type="match status" value="1"/>
</dbReference>
<comment type="caution">
    <text evidence="8">The sequence shown here is derived from an EMBL/GenBank/DDBJ whole genome shotgun (WGS) entry which is preliminary data.</text>
</comment>
<dbReference type="GO" id="GO:0003677">
    <property type="term" value="F:DNA binding"/>
    <property type="evidence" value="ECO:0007669"/>
    <property type="project" value="UniProtKB-KW"/>
</dbReference>
<feature type="modified residue" description="4-aspartylphosphate" evidence="4">
    <location>
        <position position="51"/>
    </location>
</feature>
<evidence type="ECO:0000256" key="1">
    <source>
        <dbReference type="ARBA" id="ARBA00022553"/>
    </source>
</evidence>
<name>A0ABW8MV20_9BURK</name>
<dbReference type="EMBL" id="JBIYDN010000036">
    <property type="protein sequence ID" value="MFK4447583.1"/>
    <property type="molecule type" value="Genomic_DNA"/>
</dbReference>
<evidence type="ECO:0000313" key="9">
    <source>
        <dbReference type="Proteomes" id="UP001620514"/>
    </source>
</evidence>
<keyword evidence="3 5" id="KW-0238">DNA-binding</keyword>
<dbReference type="InterPro" id="IPR001789">
    <property type="entry name" value="Sig_transdc_resp-reg_receiver"/>
</dbReference>
<dbReference type="PROSITE" id="PS50110">
    <property type="entry name" value="RESPONSE_REGULATORY"/>
    <property type="match status" value="1"/>
</dbReference>
<organism evidence="8 9">
    <name type="scientific">Caballeronia udeis</name>
    <dbReference type="NCBI Taxonomy" id="1232866"/>
    <lineage>
        <taxon>Bacteria</taxon>
        <taxon>Pseudomonadati</taxon>
        <taxon>Pseudomonadota</taxon>
        <taxon>Betaproteobacteria</taxon>
        <taxon>Burkholderiales</taxon>
        <taxon>Burkholderiaceae</taxon>
        <taxon>Caballeronia</taxon>
    </lineage>
</organism>
<evidence type="ECO:0000256" key="2">
    <source>
        <dbReference type="ARBA" id="ARBA00023012"/>
    </source>
</evidence>
<dbReference type="PANTHER" id="PTHR48111:SF40">
    <property type="entry name" value="PHOSPHATE REGULON TRANSCRIPTIONAL REGULATORY PROTEIN PHOB"/>
    <property type="match status" value="1"/>
</dbReference>
<dbReference type="SUPFAM" id="SSF46894">
    <property type="entry name" value="C-terminal effector domain of the bipartite response regulators"/>
    <property type="match status" value="1"/>
</dbReference>
<dbReference type="RefSeq" id="WP_404613310.1">
    <property type="nucleotide sequence ID" value="NZ_JBIYDN010000036.1"/>
</dbReference>
<feature type="domain" description="OmpR/PhoB-type" evidence="7">
    <location>
        <begin position="126"/>
        <end position="224"/>
    </location>
</feature>
<keyword evidence="2" id="KW-0902">Two-component regulatory system</keyword>
<sequence>MRIVTLELDPDASSSLNRTLRLAGYHSKGHSTGNTLRRTLRAGAFDLAILDWDVEDARDSSMLDLIHQSLPFEHQVIFVISGSEDKKALESLRRPYSYLMKPMLVSSLLARLRSFLQHLWRAEPINTEMQFGPYRFEPAGNAVAIGGMRVLLTRKEYALALLLLRSLSNPLSRAYIAEKIWSRDERINARTITTHLSMIKSKLKFSQYGYRLMPIYNYGYRLDSTARDSESLANEVNRIPGHHHDMPQPELNHGAG</sequence>
<feature type="DNA-binding region" description="OmpR/PhoB-type" evidence="5">
    <location>
        <begin position="126"/>
        <end position="224"/>
    </location>
</feature>
<keyword evidence="9" id="KW-1185">Reference proteome</keyword>
<protein>
    <submittedName>
        <fullName evidence="8">DNA-binding response OmpR family regulator</fullName>
    </submittedName>
</protein>
<evidence type="ECO:0000256" key="5">
    <source>
        <dbReference type="PROSITE-ProRule" id="PRU01091"/>
    </source>
</evidence>
<dbReference type="SMART" id="SM00862">
    <property type="entry name" value="Trans_reg_C"/>
    <property type="match status" value="1"/>
</dbReference>
<dbReference type="Gene3D" id="1.10.10.10">
    <property type="entry name" value="Winged helix-like DNA-binding domain superfamily/Winged helix DNA-binding domain"/>
    <property type="match status" value="1"/>
</dbReference>
<keyword evidence="1 4" id="KW-0597">Phosphoprotein</keyword>
<evidence type="ECO:0000256" key="4">
    <source>
        <dbReference type="PROSITE-ProRule" id="PRU00169"/>
    </source>
</evidence>
<dbReference type="InterPro" id="IPR001867">
    <property type="entry name" value="OmpR/PhoB-type_DNA-bd"/>
</dbReference>
<dbReference type="InterPro" id="IPR011006">
    <property type="entry name" value="CheY-like_superfamily"/>
</dbReference>
<accession>A0ABW8MV20</accession>
<evidence type="ECO:0000259" key="6">
    <source>
        <dbReference type="PROSITE" id="PS50110"/>
    </source>
</evidence>
<dbReference type="Proteomes" id="UP001620514">
    <property type="component" value="Unassembled WGS sequence"/>
</dbReference>
<dbReference type="SUPFAM" id="SSF52172">
    <property type="entry name" value="CheY-like"/>
    <property type="match status" value="1"/>
</dbReference>
<evidence type="ECO:0000313" key="8">
    <source>
        <dbReference type="EMBL" id="MFK4447583.1"/>
    </source>
</evidence>
<reference evidence="8 9" key="1">
    <citation type="submission" date="2024-11" db="EMBL/GenBank/DDBJ databases">
        <title>Using genomics to understand microbial adaptation to soil warming.</title>
        <authorList>
            <person name="Deangelis K.M. PhD."/>
        </authorList>
    </citation>
    <scope>NUCLEOTIDE SEQUENCE [LARGE SCALE GENOMIC DNA]</scope>
    <source>
        <strain evidence="8 9">GAS97</strain>
    </source>
</reference>